<protein>
    <submittedName>
        <fullName evidence="2">Membrane spanning protein</fullName>
    </submittedName>
</protein>
<dbReference type="EMBL" id="CP002131">
    <property type="protein sequence ID" value="ADL08062.1"/>
    <property type="molecule type" value="Genomic_DNA"/>
</dbReference>
<dbReference type="AlphaFoldDB" id="D9S3T5"/>
<evidence type="ECO:0000313" key="2">
    <source>
        <dbReference type="EMBL" id="ADL08062.1"/>
    </source>
</evidence>
<dbReference type="KEGG" id="toc:Toce_1307"/>
<dbReference type="eggNOG" id="COG1253">
    <property type="taxonomic scope" value="Bacteria"/>
</dbReference>
<accession>D9S3T5</accession>
<evidence type="ECO:0000313" key="3">
    <source>
        <dbReference type="Proteomes" id="UP000000272"/>
    </source>
</evidence>
<keyword evidence="1" id="KW-0812">Transmembrane</keyword>
<dbReference type="HOGENOM" id="CLU_096497_0_0_9"/>
<keyword evidence="1" id="KW-1133">Transmembrane helix</keyword>
<gene>
    <name evidence="2" type="ordered locus">Toce_1307</name>
</gene>
<organism evidence="2 3">
    <name type="scientific">Thermosediminibacter oceani (strain ATCC BAA-1034 / DSM 16646 / JW/IW-1228P)</name>
    <dbReference type="NCBI Taxonomy" id="555079"/>
    <lineage>
        <taxon>Bacteria</taxon>
        <taxon>Bacillati</taxon>
        <taxon>Bacillota</taxon>
        <taxon>Clostridia</taxon>
        <taxon>Thermosediminibacterales</taxon>
        <taxon>Thermosediminibacteraceae</taxon>
        <taxon>Thermosediminibacter</taxon>
    </lineage>
</organism>
<sequence>MSKNKNKRYKNKRNNGGPKAGWIYRVVLMTFGLSVFFSLISETLMERVNLIVSFFILSGIVLIGIIFDIIGVAVTSASETPFHAMAADKVPGAKEAVKLIRNADVVSNFCNDVVGDISGIVSGTAGASIVLKIISDGSELVEILISTLIAGLISAMTVGGKAFGKNIAIKNSKEIVGRVAYILFLLKERFGIELFPGKTGRK</sequence>
<evidence type="ECO:0000256" key="1">
    <source>
        <dbReference type="SAM" id="Phobius"/>
    </source>
</evidence>
<name>D9S3T5_THEOJ</name>
<keyword evidence="3" id="KW-1185">Reference proteome</keyword>
<keyword evidence="1" id="KW-0472">Membrane</keyword>
<feature type="transmembrane region" description="Helical" evidence="1">
    <location>
        <begin position="52"/>
        <end position="75"/>
    </location>
</feature>
<dbReference type="STRING" id="555079.Toce_1307"/>
<dbReference type="Proteomes" id="UP000000272">
    <property type="component" value="Chromosome"/>
</dbReference>
<reference evidence="2 3" key="1">
    <citation type="journal article" date="2010" name="Stand. Genomic Sci.">
        <title>Complete genome sequence of Thermosediminibacter oceani type strain (JW/IW-1228P).</title>
        <authorList>
            <person name="Pitluck S."/>
            <person name="Yasawong M."/>
            <person name="Munk C."/>
            <person name="Nolan M."/>
            <person name="Lapidus A."/>
            <person name="Lucas S."/>
            <person name="Glavina Del Rio T."/>
            <person name="Tice H."/>
            <person name="Cheng J.F."/>
            <person name="Bruce D."/>
            <person name="Detter C."/>
            <person name="Tapia R."/>
            <person name="Han C."/>
            <person name="Goodwin L."/>
            <person name="Liolios K."/>
            <person name="Ivanova N."/>
            <person name="Mavromatis K."/>
            <person name="Mikhailova N."/>
            <person name="Pati A."/>
            <person name="Chen A."/>
            <person name="Palaniappan K."/>
            <person name="Land M."/>
            <person name="Hauser L."/>
            <person name="Chang Y.J."/>
            <person name="Jeffries C.D."/>
            <person name="Rohde M."/>
            <person name="Spring S."/>
            <person name="Sikorski J."/>
            <person name="Goker M."/>
            <person name="Woyke T."/>
            <person name="Bristow J."/>
            <person name="Eisen J.A."/>
            <person name="Markowitz V."/>
            <person name="Hugenholtz P."/>
            <person name="Kyrpides N.C."/>
            <person name="Klenk H.P."/>
        </authorList>
    </citation>
    <scope>NUCLEOTIDE SEQUENCE [LARGE SCALE GENOMIC DNA]</scope>
    <source>
        <strain evidence="3">ATCC BAA-1034 / DSM 16646 / JW/IW-1228P</strain>
    </source>
</reference>
<feature type="transmembrane region" description="Helical" evidence="1">
    <location>
        <begin position="21"/>
        <end position="40"/>
    </location>
</feature>
<proteinExistence type="predicted"/>